<reference evidence="1 2" key="1">
    <citation type="submission" date="2016-11" db="EMBL/GenBank/DDBJ databases">
        <title>Genomic analysis of Caldithrix abyssi and proposal of a novel bacterial phylum Caldithrichaeota.</title>
        <authorList>
            <person name="Kublanov I."/>
            <person name="Sigalova O."/>
            <person name="Gavrilov S."/>
            <person name="Lebedinsky A."/>
            <person name="Ivanova N."/>
            <person name="Daum C."/>
            <person name="Reddy T."/>
            <person name="Klenk H.P."/>
            <person name="Goker M."/>
            <person name="Reva O."/>
            <person name="Miroshnichenko M."/>
            <person name="Kyprides N."/>
            <person name="Woyke T."/>
            <person name="Gelfand M."/>
        </authorList>
    </citation>
    <scope>NUCLEOTIDE SEQUENCE [LARGE SCALE GENOMIC DNA]</scope>
    <source>
        <strain evidence="1 2">LF13</strain>
    </source>
</reference>
<dbReference type="Proteomes" id="UP000183868">
    <property type="component" value="Chromosome"/>
</dbReference>
<organism evidence="1 2">
    <name type="scientific">Caldithrix abyssi DSM 13497</name>
    <dbReference type="NCBI Taxonomy" id="880073"/>
    <lineage>
        <taxon>Bacteria</taxon>
        <taxon>Pseudomonadati</taxon>
        <taxon>Calditrichota</taxon>
        <taxon>Calditrichia</taxon>
        <taxon>Calditrichales</taxon>
        <taxon>Calditrichaceae</taxon>
        <taxon>Caldithrix</taxon>
    </lineage>
</organism>
<name>A0A1J1C3Q0_CALAY</name>
<dbReference type="AlphaFoldDB" id="A0A1J1C3Q0"/>
<dbReference type="KEGG" id="caby:Cabys_566"/>
<sequence>MNKKISPSATIDNLRLIFLPLPFACQVLRQPFKSCGRRARKNP</sequence>
<protein>
    <submittedName>
        <fullName evidence="1">Uncharacterized protein</fullName>
    </submittedName>
</protein>
<dbReference type="EMBL" id="CP018099">
    <property type="protein sequence ID" value="APF17317.1"/>
    <property type="molecule type" value="Genomic_DNA"/>
</dbReference>
<proteinExistence type="predicted"/>
<evidence type="ECO:0000313" key="1">
    <source>
        <dbReference type="EMBL" id="APF17317.1"/>
    </source>
</evidence>
<accession>A0A1J1C3Q0</accession>
<evidence type="ECO:0000313" key="2">
    <source>
        <dbReference type="Proteomes" id="UP000183868"/>
    </source>
</evidence>
<gene>
    <name evidence="1" type="ORF">Cabys_566</name>
</gene>